<dbReference type="AlphaFoldDB" id="A0A1I2BU96"/>
<evidence type="ECO:0000259" key="1">
    <source>
        <dbReference type="Pfam" id="PF00903"/>
    </source>
</evidence>
<keyword evidence="3" id="KW-1185">Reference proteome</keyword>
<accession>A0A1I2BU96</accession>
<dbReference type="STRING" id="655355.SAMN05216283_101513"/>
<dbReference type="InterPro" id="IPR004360">
    <property type="entry name" value="Glyas_Fos-R_dOase_dom"/>
</dbReference>
<feature type="domain" description="Glyoxalase/fosfomycin resistance/dioxygenase" evidence="1">
    <location>
        <begin position="8"/>
        <end position="132"/>
    </location>
</feature>
<dbReference type="SUPFAM" id="SSF54593">
    <property type="entry name" value="Glyoxalase/Bleomycin resistance protein/Dihydroxybiphenyl dioxygenase"/>
    <property type="match status" value="1"/>
</dbReference>
<dbReference type="InterPro" id="IPR029068">
    <property type="entry name" value="Glyas_Bleomycin-R_OHBP_Dase"/>
</dbReference>
<evidence type="ECO:0000313" key="3">
    <source>
        <dbReference type="Proteomes" id="UP000198964"/>
    </source>
</evidence>
<dbReference type="PANTHER" id="PTHR36503">
    <property type="entry name" value="BLR2520 PROTEIN"/>
    <property type="match status" value="1"/>
</dbReference>
<organism evidence="2 3">
    <name type="scientific">Sunxiuqinia elliptica</name>
    <dbReference type="NCBI Taxonomy" id="655355"/>
    <lineage>
        <taxon>Bacteria</taxon>
        <taxon>Pseudomonadati</taxon>
        <taxon>Bacteroidota</taxon>
        <taxon>Bacteroidia</taxon>
        <taxon>Marinilabiliales</taxon>
        <taxon>Prolixibacteraceae</taxon>
        <taxon>Sunxiuqinia</taxon>
    </lineage>
</organism>
<sequence length="139" mass="16075">MNTKRIWANLAVKDVRRTWEFYLKLGFTPNCPTTTTELASFVVGDDDFVIHFFEQERLKTSLEGEISDLSQANEIMFTLSAESKEEVDQWVTEVSKAGGTIHFDSKKDRKKFYDDNAYYVCVFSDPDGHKFNVFYNGSK</sequence>
<proteinExistence type="predicted"/>
<reference evidence="2 3" key="1">
    <citation type="submission" date="2016-10" db="EMBL/GenBank/DDBJ databases">
        <authorList>
            <person name="de Groot N.N."/>
        </authorList>
    </citation>
    <scope>NUCLEOTIDE SEQUENCE [LARGE SCALE GENOMIC DNA]</scope>
    <source>
        <strain evidence="2 3">CGMCC 1.9156</strain>
    </source>
</reference>
<dbReference type="EMBL" id="FONW01000001">
    <property type="protein sequence ID" value="SFE59634.1"/>
    <property type="molecule type" value="Genomic_DNA"/>
</dbReference>
<gene>
    <name evidence="2" type="ORF">SAMN05216283_101513</name>
</gene>
<protein>
    <recommendedName>
        <fullName evidence="1">Glyoxalase/fosfomycin resistance/dioxygenase domain-containing protein</fullName>
    </recommendedName>
</protein>
<name>A0A1I2BU96_9BACT</name>
<dbReference type="Proteomes" id="UP000198964">
    <property type="component" value="Unassembled WGS sequence"/>
</dbReference>
<dbReference type="Pfam" id="PF00903">
    <property type="entry name" value="Glyoxalase"/>
    <property type="match status" value="1"/>
</dbReference>
<dbReference type="PANTHER" id="PTHR36503:SF2">
    <property type="entry name" value="BLR2408 PROTEIN"/>
    <property type="match status" value="1"/>
</dbReference>
<dbReference type="Gene3D" id="3.10.180.10">
    <property type="entry name" value="2,3-Dihydroxybiphenyl 1,2-Dioxygenase, domain 1"/>
    <property type="match status" value="1"/>
</dbReference>
<dbReference type="RefSeq" id="WP_093918246.1">
    <property type="nucleotide sequence ID" value="NZ_FONW01000001.1"/>
</dbReference>
<evidence type="ECO:0000313" key="2">
    <source>
        <dbReference type="EMBL" id="SFE59634.1"/>
    </source>
</evidence>